<accession>A0AA45LDJ8</accession>
<organism evidence="2 3">
    <name type="scientific">Actinosynnema pretiosum subsp. pretiosum</name>
    <dbReference type="NCBI Taxonomy" id="103721"/>
    <lineage>
        <taxon>Bacteria</taxon>
        <taxon>Bacillati</taxon>
        <taxon>Actinomycetota</taxon>
        <taxon>Actinomycetes</taxon>
        <taxon>Pseudonocardiales</taxon>
        <taxon>Pseudonocardiaceae</taxon>
        <taxon>Actinosynnema</taxon>
    </lineage>
</organism>
<dbReference type="Proteomes" id="UP000677152">
    <property type="component" value="Chromosome"/>
</dbReference>
<sequence length="125" mass="13867">MTGSMALRALREAIVLEHLEAENERDFVTTIAAFDRTRYEIAATGEVYEGRAEVSAYYSRSLRAWPDLRSEVVRVHHADDAAIVELEVAGTEPGTGRACRARTTAFFEFDGPSLVGKRLYGDEPS</sequence>
<dbReference type="AlphaFoldDB" id="A0AA45LDJ8"/>
<evidence type="ECO:0000259" key="1">
    <source>
        <dbReference type="Pfam" id="PF12680"/>
    </source>
</evidence>
<dbReference type="InterPro" id="IPR037401">
    <property type="entry name" value="SnoaL-like"/>
</dbReference>
<protein>
    <submittedName>
        <fullName evidence="2">Nuclear transport factor 2 family protein</fullName>
    </submittedName>
</protein>
<dbReference type="Pfam" id="PF12680">
    <property type="entry name" value="SnoaL_2"/>
    <property type="match status" value="1"/>
</dbReference>
<evidence type="ECO:0000313" key="3">
    <source>
        <dbReference type="Proteomes" id="UP000677152"/>
    </source>
</evidence>
<evidence type="ECO:0000313" key="2">
    <source>
        <dbReference type="EMBL" id="QUF07273.1"/>
    </source>
</evidence>
<dbReference type="EMBL" id="CP073249">
    <property type="protein sequence ID" value="QUF07273.1"/>
    <property type="molecule type" value="Genomic_DNA"/>
</dbReference>
<reference evidence="2" key="1">
    <citation type="submission" date="2021-04" db="EMBL/GenBank/DDBJ databases">
        <title>Genomic sequence of Actinosynnema pretiosum subsp. pretiosum ATCC 31280 (C-14919).</title>
        <authorList>
            <person name="Bai L."/>
            <person name="Wang X."/>
            <person name="Xiao Y."/>
        </authorList>
    </citation>
    <scope>NUCLEOTIDE SEQUENCE</scope>
    <source>
        <strain evidence="2">ATCC 31280</strain>
    </source>
</reference>
<gene>
    <name evidence="2" type="ORF">KCV87_15280</name>
</gene>
<name>A0AA45LDJ8_9PSEU</name>
<dbReference type="InterPro" id="IPR032710">
    <property type="entry name" value="NTF2-like_dom_sf"/>
</dbReference>
<feature type="domain" description="SnoaL-like" evidence="1">
    <location>
        <begin position="16"/>
        <end position="111"/>
    </location>
</feature>
<dbReference type="Gene3D" id="3.10.450.50">
    <property type="match status" value="1"/>
</dbReference>
<proteinExistence type="predicted"/>
<dbReference type="SUPFAM" id="SSF54427">
    <property type="entry name" value="NTF2-like"/>
    <property type="match status" value="1"/>
</dbReference>